<reference evidence="2 3" key="1">
    <citation type="submission" date="2023-01" db="EMBL/GenBank/DDBJ databases">
        <title>Novel species of the genus Asticcacaulis isolated from rivers.</title>
        <authorList>
            <person name="Lu H."/>
        </authorList>
    </citation>
    <scope>NUCLEOTIDE SEQUENCE [LARGE SCALE GENOMIC DNA]</scope>
    <source>
        <strain evidence="2 3">LKC15W</strain>
    </source>
</reference>
<accession>A0ABT5HHM3</accession>
<keyword evidence="1" id="KW-1133">Transmembrane helix</keyword>
<sequence>MDVAIVWGTLMLAPPAAFALMALTRKHVPRFARPVLIASATLIGLVLLAMILKIAFINPIANIVALSVAYLAYTLLWAAIWQLESPALKILLGIASSLPIAAGYFFAAFGMLGFMFAGYTSPPVYTAKVDERFTCEIRYRDGGPSYGTYEVGVYYRWANIPAIQQQVAVFPKDARHMSNFEDECPS</sequence>
<protein>
    <submittedName>
        <fullName evidence="2">Uncharacterized protein</fullName>
    </submittedName>
</protein>
<evidence type="ECO:0000313" key="3">
    <source>
        <dbReference type="Proteomes" id="UP001218579"/>
    </source>
</evidence>
<dbReference type="Proteomes" id="UP001218579">
    <property type="component" value="Unassembled WGS sequence"/>
</dbReference>
<dbReference type="RefSeq" id="WP_272743396.1">
    <property type="nucleotide sequence ID" value="NZ_JAQQKV010000001.1"/>
</dbReference>
<gene>
    <name evidence="2" type="ORF">PQU98_03010</name>
</gene>
<comment type="caution">
    <text evidence="2">The sequence shown here is derived from an EMBL/GenBank/DDBJ whole genome shotgun (WGS) entry which is preliminary data.</text>
</comment>
<feature type="transmembrane region" description="Helical" evidence="1">
    <location>
        <begin position="90"/>
        <end position="119"/>
    </location>
</feature>
<organism evidence="2 3">
    <name type="scientific">Asticcacaulis machinosus</name>
    <dbReference type="NCBI Taxonomy" id="2984211"/>
    <lineage>
        <taxon>Bacteria</taxon>
        <taxon>Pseudomonadati</taxon>
        <taxon>Pseudomonadota</taxon>
        <taxon>Alphaproteobacteria</taxon>
        <taxon>Caulobacterales</taxon>
        <taxon>Caulobacteraceae</taxon>
        <taxon>Asticcacaulis</taxon>
    </lineage>
</organism>
<name>A0ABT5HHM3_9CAUL</name>
<dbReference type="EMBL" id="JAQQKV010000001">
    <property type="protein sequence ID" value="MDC7675084.1"/>
    <property type="molecule type" value="Genomic_DNA"/>
</dbReference>
<keyword evidence="1" id="KW-0812">Transmembrane</keyword>
<feature type="transmembrane region" description="Helical" evidence="1">
    <location>
        <begin position="63"/>
        <end position="83"/>
    </location>
</feature>
<keyword evidence="3" id="KW-1185">Reference proteome</keyword>
<proteinExistence type="predicted"/>
<keyword evidence="1" id="KW-0472">Membrane</keyword>
<evidence type="ECO:0000256" key="1">
    <source>
        <dbReference type="SAM" id="Phobius"/>
    </source>
</evidence>
<feature type="transmembrane region" description="Helical" evidence="1">
    <location>
        <begin position="35"/>
        <end position="57"/>
    </location>
</feature>
<evidence type="ECO:0000313" key="2">
    <source>
        <dbReference type="EMBL" id="MDC7675084.1"/>
    </source>
</evidence>
<feature type="transmembrane region" description="Helical" evidence="1">
    <location>
        <begin position="6"/>
        <end position="23"/>
    </location>
</feature>